<dbReference type="GO" id="GO:0016853">
    <property type="term" value="F:isomerase activity"/>
    <property type="evidence" value="ECO:0007669"/>
    <property type="project" value="UniProtKB-KW"/>
</dbReference>
<keyword evidence="2" id="KW-0413">Isomerase</keyword>
<dbReference type="InterPro" id="IPR013022">
    <property type="entry name" value="Xyl_isomerase-like_TIM-brl"/>
</dbReference>
<dbReference type="InterPro" id="IPR050312">
    <property type="entry name" value="IolE/XylAMocC-like"/>
</dbReference>
<comment type="caution">
    <text evidence="2">The sequence shown here is derived from an EMBL/GenBank/DDBJ whole genome shotgun (WGS) entry which is preliminary data.</text>
</comment>
<protein>
    <submittedName>
        <fullName evidence="2">Sugar phosphate isomerase/epimerase</fullName>
    </submittedName>
</protein>
<evidence type="ECO:0000313" key="3">
    <source>
        <dbReference type="Proteomes" id="UP001139534"/>
    </source>
</evidence>
<dbReference type="PANTHER" id="PTHR12110">
    <property type="entry name" value="HYDROXYPYRUVATE ISOMERASE"/>
    <property type="match status" value="1"/>
</dbReference>
<evidence type="ECO:0000259" key="1">
    <source>
        <dbReference type="Pfam" id="PF01261"/>
    </source>
</evidence>
<proteinExistence type="predicted"/>
<dbReference type="SUPFAM" id="SSF51658">
    <property type="entry name" value="Xylose isomerase-like"/>
    <property type="match status" value="1"/>
</dbReference>
<reference evidence="2" key="1">
    <citation type="submission" date="2022-04" db="EMBL/GenBank/DDBJ databases">
        <authorList>
            <person name="Seo M.-J."/>
        </authorList>
    </citation>
    <scope>NUCLEOTIDE SEQUENCE</scope>
    <source>
        <strain evidence="2">MBLB2552</strain>
    </source>
</reference>
<dbReference type="Gene3D" id="3.20.20.150">
    <property type="entry name" value="Divalent-metal-dependent TIM barrel enzymes"/>
    <property type="match status" value="1"/>
</dbReference>
<feature type="domain" description="Xylose isomerase-like TIM barrel" evidence="1">
    <location>
        <begin position="27"/>
        <end position="264"/>
    </location>
</feature>
<dbReference type="Proteomes" id="UP001139534">
    <property type="component" value="Unassembled WGS sequence"/>
</dbReference>
<evidence type="ECO:0000313" key="2">
    <source>
        <dbReference type="EMBL" id="MCK8486571.1"/>
    </source>
</evidence>
<name>A0A9X1XXG3_9BACL</name>
<dbReference type="PANTHER" id="PTHR12110:SF21">
    <property type="entry name" value="XYLOSE ISOMERASE-LIKE TIM BARREL DOMAIN-CONTAINING PROTEIN"/>
    <property type="match status" value="1"/>
</dbReference>
<accession>A0A9X1XXG3</accession>
<dbReference type="RefSeq" id="WP_248550782.1">
    <property type="nucleotide sequence ID" value="NZ_JALPRK010000003.1"/>
</dbReference>
<sequence>MSVGILAHLLGKQPFRELAAKVGAFDFSYVQLALSKAISDVDVSLGKISPGLASEIGGTFADNQVRIAVLGCYASLIDLEEESYRHNVDRFKEHLRHARQFGAPIVATEVGKPADLSRLPEYWERLDHALEELVEEAERWGVTIGLEAAQGHLIDSPETMAQTLERFPSSCIGVVVDPCNLMNADNFIRQDEVIQTAFDLLGPRIVSAHAKDLRCGANCELIETAAGLGELNYPLFWKLLEQHKPRGFVTLEAVTEAQCVAAARFVRKGRVAAAKPVAQEGI</sequence>
<keyword evidence="3" id="KW-1185">Reference proteome</keyword>
<dbReference type="AlphaFoldDB" id="A0A9X1XXG3"/>
<dbReference type="Pfam" id="PF01261">
    <property type="entry name" value="AP_endonuc_2"/>
    <property type="match status" value="1"/>
</dbReference>
<gene>
    <name evidence="2" type="ORF">M0651_05205</name>
</gene>
<dbReference type="EMBL" id="JALPRK010000003">
    <property type="protein sequence ID" value="MCK8486571.1"/>
    <property type="molecule type" value="Genomic_DNA"/>
</dbReference>
<organism evidence="2 3">
    <name type="scientific">Paenibacillus mellifer</name>
    <dbReference type="NCBI Taxonomy" id="2937794"/>
    <lineage>
        <taxon>Bacteria</taxon>
        <taxon>Bacillati</taxon>
        <taxon>Bacillota</taxon>
        <taxon>Bacilli</taxon>
        <taxon>Bacillales</taxon>
        <taxon>Paenibacillaceae</taxon>
        <taxon>Paenibacillus</taxon>
    </lineage>
</organism>
<dbReference type="InterPro" id="IPR036237">
    <property type="entry name" value="Xyl_isomerase-like_sf"/>
</dbReference>